<protein>
    <submittedName>
        <fullName evidence="1">Uncharacterized protein</fullName>
    </submittedName>
</protein>
<sequence length="98" mass="12355">MLIHSDTKVYPEKWLRLHYGRFTFLYYKNIIYKYIKKKKAPVDLKYFYLSSKIACGGAQFFMRFGRRYFPPFFRRSDFYFRFRRGLKKYSKFKKLEFM</sequence>
<accession>A0ABX4YGR2</accession>
<dbReference type="EMBL" id="MCRM02000014">
    <property type="protein sequence ID" value="PNV74401.1"/>
    <property type="molecule type" value="Genomic_DNA"/>
</dbReference>
<proteinExistence type="predicted"/>
<name>A0ABX4YGR2_9LEPT</name>
<gene>
    <name evidence="1" type="ORF">BES34_013625</name>
</gene>
<comment type="caution">
    <text evidence="1">The sequence shown here is derived from an EMBL/GenBank/DDBJ whole genome shotgun (WGS) entry which is preliminary data.</text>
</comment>
<organism evidence="1 2">
    <name type="scientific">Leptospira inadai serovar Lyme</name>
    <dbReference type="NCBI Taxonomy" id="293084"/>
    <lineage>
        <taxon>Bacteria</taxon>
        <taxon>Pseudomonadati</taxon>
        <taxon>Spirochaetota</taxon>
        <taxon>Spirochaetia</taxon>
        <taxon>Leptospirales</taxon>
        <taxon>Leptospiraceae</taxon>
        <taxon>Leptospira</taxon>
    </lineage>
</organism>
<reference evidence="1" key="1">
    <citation type="submission" date="2018-01" db="EMBL/GenBank/DDBJ databases">
        <title>Genomic characterization of Leptospira inadai serogroup Lyme isolated from captured rat in Brazil and comparative analysis with human reference strain.</title>
        <authorList>
            <person name="Moreno L.Z."/>
            <person name="Loureiro A.P."/>
            <person name="Miraglia F."/>
            <person name="Kremer F.S."/>
            <person name="Eslabao M.R."/>
            <person name="Dellagostin O.A."/>
            <person name="Lilenbaum W."/>
            <person name="Moreno A.M."/>
        </authorList>
    </citation>
    <scope>NUCLEOTIDE SEQUENCE [LARGE SCALE GENOMIC DNA]</scope>
    <source>
        <strain evidence="1">M34/99</strain>
    </source>
</reference>
<dbReference type="Proteomes" id="UP000094669">
    <property type="component" value="Unassembled WGS sequence"/>
</dbReference>
<keyword evidence="2" id="KW-1185">Reference proteome</keyword>
<evidence type="ECO:0000313" key="1">
    <source>
        <dbReference type="EMBL" id="PNV74401.1"/>
    </source>
</evidence>
<evidence type="ECO:0000313" key="2">
    <source>
        <dbReference type="Proteomes" id="UP000094669"/>
    </source>
</evidence>